<evidence type="ECO:0000256" key="1">
    <source>
        <dbReference type="ARBA" id="ARBA00008954"/>
    </source>
</evidence>
<dbReference type="EMBL" id="ML987216">
    <property type="protein sequence ID" value="KAF2240571.1"/>
    <property type="molecule type" value="Genomic_DNA"/>
</dbReference>
<dbReference type="Pfam" id="PF00202">
    <property type="entry name" value="Aminotran_3"/>
    <property type="match status" value="1"/>
</dbReference>
<dbReference type="Gene3D" id="3.90.1150.10">
    <property type="entry name" value="Aspartate Aminotransferase, domain 1"/>
    <property type="match status" value="1"/>
</dbReference>
<evidence type="ECO:0000256" key="2">
    <source>
        <dbReference type="ARBA" id="ARBA00022898"/>
    </source>
</evidence>
<dbReference type="InterPro" id="IPR005814">
    <property type="entry name" value="Aminotrans_3"/>
</dbReference>
<dbReference type="InterPro" id="IPR049704">
    <property type="entry name" value="Aminotrans_3_PPA_site"/>
</dbReference>
<name>A0A6A6HRD4_9PLEO</name>
<dbReference type="GO" id="GO:0008483">
    <property type="term" value="F:transaminase activity"/>
    <property type="evidence" value="ECO:0007669"/>
    <property type="project" value="InterPro"/>
</dbReference>
<dbReference type="InterPro" id="IPR015421">
    <property type="entry name" value="PyrdxlP-dep_Trfase_major"/>
</dbReference>
<dbReference type="CDD" id="cd00610">
    <property type="entry name" value="OAT_like"/>
    <property type="match status" value="1"/>
</dbReference>
<sequence length="460" mass="50205">MANIYAHADEDQLQKDASSSLLTYGAKFHPEIITRANGIYIYTASGHRLLDWISGQMSCLIGHGNPEVVEVIKNHAASLDHVFSAMLTPPVISLAKRLTSLTPPGLDKAMFLSTGGESNEAAIRLAKFYTNKFEIVGLSASWHGVTAGAMGAQYHSGRSGYGPNMPGNFALPAPNAYRSIFRHPDGTYDWKTELKYGFSLIDRQSCGSLAAVILEPILSSGGMHPLPPGYLTHLRHECNLRNMLIIVDEAQTAIGRAGSMFAFQHDSPTFVPDILTLSKTLGNGIPLSAIVTSNKIADFAKEKGFSLYTTHLNDPLPAAVGDKVLEIVVRDNLVQRSRDLGKMLQAGLRRLQSRYGCIGDVRGRGLMAGIEIVTDRAKKTPGLDLGDRIGERMSKLGLWAQLGTQRSFSGVFRIAPPITIREEELREGLRIMERAFKETEGSLPLYDMVGEGRGGVRERL</sequence>
<gene>
    <name evidence="4" type="ORF">BU26DRAFT_202579</name>
</gene>
<dbReference type="GO" id="GO:0030170">
    <property type="term" value="F:pyridoxal phosphate binding"/>
    <property type="evidence" value="ECO:0007669"/>
    <property type="project" value="InterPro"/>
</dbReference>
<comment type="similarity">
    <text evidence="1 3">Belongs to the class-III pyridoxal-phosphate-dependent aminotransferase family.</text>
</comment>
<dbReference type="GO" id="GO:0005739">
    <property type="term" value="C:mitochondrion"/>
    <property type="evidence" value="ECO:0007669"/>
    <property type="project" value="TreeGrafter"/>
</dbReference>
<dbReference type="InterPro" id="IPR015422">
    <property type="entry name" value="PyrdxlP-dep_Trfase_small"/>
</dbReference>
<proteinExistence type="inferred from homology"/>
<keyword evidence="5" id="KW-1185">Reference proteome</keyword>
<dbReference type="PANTHER" id="PTHR45688">
    <property type="match status" value="1"/>
</dbReference>
<evidence type="ECO:0000313" key="4">
    <source>
        <dbReference type="EMBL" id="KAF2240571.1"/>
    </source>
</evidence>
<dbReference type="InterPro" id="IPR015424">
    <property type="entry name" value="PyrdxlP-dep_Trfase"/>
</dbReference>
<accession>A0A6A6HRD4</accession>
<dbReference type="PANTHER" id="PTHR45688:SF13">
    <property type="entry name" value="ALANINE--GLYOXYLATE AMINOTRANSFERASE 2-LIKE"/>
    <property type="match status" value="1"/>
</dbReference>
<dbReference type="RefSeq" id="XP_033675575.1">
    <property type="nucleotide sequence ID" value="XM_033820551.1"/>
</dbReference>
<keyword evidence="2 3" id="KW-0663">Pyridoxal phosphate</keyword>
<organism evidence="4 5">
    <name type="scientific">Trematosphaeria pertusa</name>
    <dbReference type="NCBI Taxonomy" id="390896"/>
    <lineage>
        <taxon>Eukaryota</taxon>
        <taxon>Fungi</taxon>
        <taxon>Dikarya</taxon>
        <taxon>Ascomycota</taxon>
        <taxon>Pezizomycotina</taxon>
        <taxon>Dothideomycetes</taxon>
        <taxon>Pleosporomycetidae</taxon>
        <taxon>Pleosporales</taxon>
        <taxon>Massarineae</taxon>
        <taxon>Trematosphaeriaceae</taxon>
        <taxon>Trematosphaeria</taxon>
    </lineage>
</organism>
<dbReference type="GeneID" id="54573881"/>
<evidence type="ECO:0000256" key="3">
    <source>
        <dbReference type="RuleBase" id="RU003560"/>
    </source>
</evidence>
<reference evidence="4" key="1">
    <citation type="journal article" date="2020" name="Stud. Mycol.">
        <title>101 Dothideomycetes genomes: a test case for predicting lifestyles and emergence of pathogens.</title>
        <authorList>
            <person name="Haridas S."/>
            <person name="Albert R."/>
            <person name="Binder M."/>
            <person name="Bloem J."/>
            <person name="Labutti K."/>
            <person name="Salamov A."/>
            <person name="Andreopoulos B."/>
            <person name="Baker S."/>
            <person name="Barry K."/>
            <person name="Bills G."/>
            <person name="Bluhm B."/>
            <person name="Cannon C."/>
            <person name="Castanera R."/>
            <person name="Culley D."/>
            <person name="Daum C."/>
            <person name="Ezra D."/>
            <person name="Gonzalez J."/>
            <person name="Henrissat B."/>
            <person name="Kuo A."/>
            <person name="Liang C."/>
            <person name="Lipzen A."/>
            <person name="Lutzoni F."/>
            <person name="Magnuson J."/>
            <person name="Mondo S."/>
            <person name="Nolan M."/>
            <person name="Ohm R."/>
            <person name="Pangilinan J."/>
            <person name="Park H.-J."/>
            <person name="Ramirez L."/>
            <person name="Alfaro M."/>
            <person name="Sun H."/>
            <person name="Tritt A."/>
            <person name="Yoshinaga Y."/>
            <person name="Zwiers L.-H."/>
            <person name="Turgeon B."/>
            <person name="Goodwin S."/>
            <person name="Spatafora J."/>
            <person name="Crous P."/>
            <person name="Grigoriev I."/>
        </authorList>
    </citation>
    <scope>NUCLEOTIDE SEQUENCE</scope>
    <source>
        <strain evidence="4">CBS 122368</strain>
    </source>
</reference>
<protein>
    <recommendedName>
        <fullName evidence="6">PLP-dependent transferase</fullName>
    </recommendedName>
</protein>
<evidence type="ECO:0008006" key="6">
    <source>
        <dbReference type="Google" id="ProtNLM"/>
    </source>
</evidence>
<evidence type="ECO:0000313" key="5">
    <source>
        <dbReference type="Proteomes" id="UP000800094"/>
    </source>
</evidence>
<dbReference type="Proteomes" id="UP000800094">
    <property type="component" value="Unassembled WGS sequence"/>
</dbReference>
<dbReference type="PIRSF" id="PIRSF000521">
    <property type="entry name" value="Transaminase_4ab_Lys_Orn"/>
    <property type="match status" value="1"/>
</dbReference>
<dbReference type="SUPFAM" id="SSF53383">
    <property type="entry name" value="PLP-dependent transferases"/>
    <property type="match status" value="1"/>
</dbReference>
<dbReference type="Gene3D" id="3.40.640.10">
    <property type="entry name" value="Type I PLP-dependent aspartate aminotransferase-like (Major domain)"/>
    <property type="match status" value="1"/>
</dbReference>
<dbReference type="PROSITE" id="PS00600">
    <property type="entry name" value="AA_TRANSFER_CLASS_3"/>
    <property type="match status" value="1"/>
</dbReference>
<dbReference type="AlphaFoldDB" id="A0A6A6HRD4"/>
<dbReference type="OrthoDB" id="10261433at2759"/>